<evidence type="ECO:0000313" key="3">
    <source>
        <dbReference type="Proteomes" id="UP001202134"/>
    </source>
</evidence>
<accession>A0ABT0KQ88</accession>
<feature type="signal peptide" evidence="1">
    <location>
        <begin position="1"/>
        <end position="21"/>
    </location>
</feature>
<protein>
    <recommendedName>
        <fullName evidence="4">Bacterial surface antigen (D15) domain-containing protein</fullName>
    </recommendedName>
</protein>
<keyword evidence="1" id="KW-0732">Signal</keyword>
<name>A0ABT0KQ88_9GAMM</name>
<evidence type="ECO:0000313" key="2">
    <source>
        <dbReference type="EMBL" id="MCL1045701.1"/>
    </source>
</evidence>
<dbReference type="Proteomes" id="UP001202134">
    <property type="component" value="Unassembled WGS sequence"/>
</dbReference>
<proteinExistence type="predicted"/>
<keyword evidence="3" id="KW-1185">Reference proteome</keyword>
<sequence length="440" mass="49103">MQLYKAALVTYCVIYSGWAFAQTQPIQSLMSEDTIVSVDIAGDDKQTTSTSVELEKNKQAKNSADSYDAEFVAVPIIFSTETLSTTIGGAGVIKHAGQAQAVALGIGLYSANDSWLSYAGFYNYQIPKLDQWLFSAELFRGHYEQGIYYLPQANTETETERIISVGDEGFSKLHIKYVLPMAGGANGAAASLARKKNAISWNPLESGVTSISLTPFNKYRELETLDYLPDEANGIELALDWDNRDSMNNSSEGGQTNLTLTLGSEVSDNPSWFMWEFEQSAFMSLGSNGWFEEQVLAANVYIADTPSWNSFDGDSQSYQRPPTFAGVSLGGFDRLRGYDSKQFTGRSAVNYALEYRMTPRWQPLQNLPVFNLYDVPWWQWALLIEAGNVTDEFSLDDLHKDMKTSYGVSVRFEVEDIVIRSDFVTGGDESQFWVMVNQPF</sequence>
<organism evidence="2 3">
    <name type="scientific">Shewanella electrodiphila</name>
    <dbReference type="NCBI Taxonomy" id="934143"/>
    <lineage>
        <taxon>Bacteria</taxon>
        <taxon>Pseudomonadati</taxon>
        <taxon>Pseudomonadota</taxon>
        <taxon>Gammaproteobacteria</taxon>
        <taxon>Alteromonadales</taxon>
        <taxon>Shewanellaceae</taxon>
        <taxon>Shewanella</taxon>
    </lineage>
</organism>
<feature type="chain" id="PRO_5045405303" description="Bacterial surface antigen (D15) domain-containing protein" evidence="1">
    <location>
        <begin position="22"/>
        <end position="440"/>
    </location>
</feature>
<dbReference type="Gene3D" id="2.40.160.50">
    <property type="entry name" value="membrane protein fhac: a member of the omp85/tpsb transporter family"/>
    <property type="match status" value="1"/>
</dbReference>
<gene>
    <name evidence="2" type="ORF">L2737_10230</name>
</gene>
<evidence type="ECO:0000256" key="1">
    <source>
        <dbReference type="SAM" id="SignalP"/>
    </source>
</evidence>
<comment type="caution">
    <text evidence="2">The sequence shown here is derived from an EMBL/GenBank/DDBJ whole genome shotgun (WGS) entry which is preliminary data.</text>
</comment>
<dbReference type="RefSeq" id="WP_248955652.1">
    <property type="nucleotide sequence ID" value="NZ_JAKIKU010000004.1"/>
</dbReference>
<dbReference type="EMBL" id="JAKIKU010000004">
    <property type="protein sequence ID" value="MCL1045701.1"/>
    <property type="molecule type" value="Genomic_DNA"/>
</dbReference>
<evidence type="ECO:0008006" key="4">
    <source>
        <dbReference type="Google" id="ProtNLM"/>
    </source>
</evidence>
<reference evidence="2 3" key="1">
    <citation type="submission" date="2022-01" db="EMBL/GenBank/DDBJ databases">
        <title>Whole genome-based taxonomy of the Shewanellaceae.</title>
        <authorList>
            <person name="Martin-Rodriguez A.J."/>
        </authorList>
    </citation>
    <scope>NUCLEOTIDE SEQUENCE [LARGE SCALE GENOMIC DNA]</scope>
    <source>
        <strain evidence="2 3">DSM 24955</strain>
    </source>
</reference>